<keyword evidence="1" id="KW-0175">Coiled coil</keyword>
<name>A0A8J3LZW8_9MICO</name>
<dbReference type="AlphaFoldDB" id="A0A8J3LZW8"/>
<gene>
    <name evidence="5" type="ORF">GCM10011600_04520</name>
</gene>
<evidence type="ECO:0000256" key="1">
    <source>
        <dbReference type="SAM" id="Coils"/>
    </source>
</evidence>
<evidence type="ECO:0000313" key="6">
    <source>
        <dbReference type="Proteomes" id="UP000617531"/>
    </source>
</evidence>
<feature type="region of interest" description="Disordered" evidence="2">
    <location>
        <begin position="617"/>
        <end position="663"/>
    </location>
</feature>
<keyword evidence="3" id="KW-0732">Signal</keyword>
<feature type="coiled-coil region" evidence="1">
    <location>
        <begin position="486"/>
        <end position="520"/>
    </location>
</feature>
<reference evidence="5" key="2">
    <citation type="submission" date="2020-09" db="EMBL/GenBank/DDBJ databases">
        <authorList>
            <person name="Sun Q."/>
            <person name="Zhou Y."/>
        </authorList>
    </citation>
    <scope>NUCLEOTIDE SEQUENCE</scope>
    <source>
        <strain evidence="5">CGMCC 1.16548</strain>
    </source>
</reference>
<sequence length="663" mass="68128">MRPLPTAGALVAGAALVLMSPGPAVAEPPVDFAGAYVIDQAGVLGSTFSIESALDDLYDRAEVSLFVVYVDTFDDPSDRELWADTTAGLSGFGPDDVLLAIAVEDRLYALNDELLFDDQYDRVSARIETQLRDDHWEEAALEAADAIGDELAGENPTEPGTTDGEGGGIPILPILAGVGVVGVGAWGISRLVKRRRGVDPTAPVEKLDQKQLDQRAGSLLVSLDDALQSNEQELGFAQAQFGEKATKGFAAALAEAEKQVKQAFAIRQQLDDATPETADEKRRLTTEIIRLCEAASASLAAQSADFEQLRQLETNAPAVLETVAATHGGLPSRIDAAEATVAALSTKYGAAAVASVRDSAAQSRELAAFAATAIAEARAALEAGKASEAAVAVRGAQQAVGQVERAISAVDKLAADLPALVERLTAGIADVKRDVAEARAGLASAAPEIAEPLRVAVDDAEKVLARADTGDPASAIGEVERVNATLHEALGKLRDAAAQAERAKAQLARVTSEAQAAVAAAKDFIATRRGAVGATARTRVAEAERQLTQALTAARTDPVEALRAAQQAVALATSAMQSAQSDVAAFNGGGSTAPSGGGYGGAALGGILDGLFSGGSSGGWSSSGGGGWSSGSSWSRPRPRPRPSSSSSRPRPSGGRRSRGGRF</sequence>
<protein>
    <submittedName>
        <fullName evidence="5">Membrane protein</fullName>
    </submittedName>
</protein>
<feature type="compositionally biased region" description="Basic residues" evidence="2">
    <location>
        <begin position="654"/>
        <end position="663"/>
    </location>
</feature>
<dbReference type="Gene3D" id="3.10.310.50">
    <property type="match status" value="1"/>
</dbReference>
<dbReference type="Pfam" id="PF04536">
    <property type="entry name" value="TPM_phosphatase"/>
    <property type="match status" value="1"/>
</dbReference>
<feature type="domain" description="TPM" evidence="4">
    <location>
        <begin position="37"/>
        <end position="149"/>
    </location>
</feature>
<accession>A0A8J3LZW8</accession>
<feature type="chain" id="PRO_5035272581" evidence="3">
    <location>
        <begin position="27"/>
        <end position="663"/>
    </location>
</feature>
<dbReference type="InterPro" id="IPR007621">
    <property type="entry name" value="TPM_dom"/>
</dbReference>
<evidence type="ECO:0000256" key="2">
    <source>
        <dbReference type="SAM" id="MobiDB-lite"/>
    </source>
</evidence>
<feature type="compositionally biased region" description="Gly residues" evidence="2">
    <location>
        <begin position="617"/>
        <end position="629"/>
    </location>
</feature>
<feature type="signal peptide" evidence="3">
    <location>
        <begin position="1"/>
        <end position="26"/>
    </location>
</feature>
<evidence type="ECO:0000259" key="4">
    <source>
        <dbReference type="Pfam" id="PF04536"/>
    </source>
</evidence>
<organism evidence="5 6">
    <name type="scientific">Pseudolysinimonas yzui</name>
    <dbReference type="NCBI Taxonomy" id="2708254"/>
    <lineage>
        <taxon>Bacteria</taxon>
        <taxon>Bacillati</taxon>
        <taxon>Actinomycetota</taxon>
        <taxon>Actinomycetes</taxon>
        <taxon>Micrococcales</taxon>
        <taxon>Microbacteriaceae</taxon>
        <taxon>Pseudolysinimonas</taxon>
    </lineage>
</organism>
<dbReference type="Proteomes" id="UP000617531">
    <property type="component" value="Unassembled WGS sequence"/>
</dbReference>
<comment type="caution">
    <text evidence="5">The sequence shown here is derived from an EMBL/GenBank/DDBJ whole genome shotgun (WGS) entry which is preliminary data.</text>
</comment>
<feature type="compositionally biased region" description="Low complexity" evidence="2">
    <location>
        <begin position="643"/>
        <end position="653"/>
    </location>
</feature>
<proteinExistence type="predicted"/>
<evidence type="ECO:0000256" key="3">
    <source>
        <dbReference type="SAM" id="SignalP"/>
    </source>
</evidence>
<dbReference type="RefSeq" id="WP_191281742.1">
    <property type="nucleotide sequence ID" value="NZ_BNAI01000001.1"/>
</dbReference>
<evidence type="ECO:0000313" key="5">
    <source>
        <dbReference type="EMBL" id="GHF06977.1"/>
    </source>
</evidence>
<keyword evidence="6" id="KW-1185">Reference proteome</keyword>
<reference evidence="5" key="1">
    <citation type="journal article" date="2014" name="Int. J. Syst. Evol. Microbiol.">
        <title>Complete genome sequence of Corynebacterium casei LMG S-19264T (=DSM 44701T), isolated from a smear-ripened cheese.</title>
        <authorList>
            <consortium name="US DOE Joint Genome Institute (JGI-PGF)"/>
            <person name="Walter F."/>
            <person name="Albersmeier A."/>
            <person name="Kalinowski J."/>
            <person name="Ruckert C."/>
        </authorList>
    </citation>
    <scope>NUCLEOTIDE SEQUENCE</scope>
    <source>
        <strain evidence="5">CGMCC 1.16548</strain>
    </source>
</reference>
<dbReference type="EMBL" id="BNAI01000001">
    <property type="protein sequence ID" value="GHF06977.1"/>
    <property type="molecule type" value="Genomic_DNA"/>
</dbReference>